<proteinExistence type="predicted"/>
<evidence type="ECO:0000313" key="2">
    <source>
        <dbReference type="Proteomes" id="UP000053477"/>
    </source>
</evidence>
<dbReference type="AlphaFoldDB" id="A0A0H2S1P5"/>
<evidence type="ECO:0000313" key="1">
    <source>
        <dbReference type="EMBL" id="KLO15718.1"/>
    </source>
</evidence>
<dbReference type="SUPFAM" id="SSF53474">
    <property type="entry name" value="alpha/beta-Hydrolases"/>
    <property type="match status" value="1"/>
</dbReference>
<keyword evidence="1" id="KW-0378">Hydrolase</keyword>
<dbReference type="PANTHER" id="PTHR47381">
    <property type="entry name" value="ALPHA/BETA-HYDROLASES SUPERFAMILY PROTEIN"/>
    <property type="match status" value="1"/>
</dbReference>
<dbReference type="InterPro" id="IPR029058">
    <property type="entry name" value="AB_hydrolase_fold"/>
</dbReference>
<gene>
    <name evidence="1" type="ORF">SCHPADRAFT_246699</name>
</gene>
<dbReference type="EMBL" id="KQ085925">
    <property type="protein sequence ID" value="KLO15718.1"/>
    <property type="molecule type" value="Genomic_DNA"/>
</dbReference>
<accession>A0A0H2S1P5</accession>
<keyword evidence="2" id="KW-1185">Reference proteome</keyword>
<name>A0A0H2S1P5_9AGAM</name>
<dbReference type="GO" id="GO:0016787">
    <property type="term" value="F:hydrolase activity"/>
    <property type="evidence" value="ECO:0007669"/>
    <property type="project" value="UniProtKB-KW"/>
</dbReference>
<reference evidence="1 2" key="1">
    <citation type="submission" date="2015-04" db="EMBL/GenBank/DDBJ databases">
        <title>Complete genome sequence of Schizopora paradoxa KUC8140, a cosmopolitan wood degrader in East Asia.</title>
        <authorList>
            <consortium name="DOE Joint Genome Institute"/>
            <person name="Min B."/>
            <person name="Park H."/>
            <person name="Jang Y."/>
            <person name="Kim J.-J."/>
            <person name="Kim K.H."/>
            <person name="Pangilinan J."/>
            <person name="Lipzen A."/>
            <person name="Riley R."/>
            <person name="Grigoriev I.V."/>
            <person name="Spatafora J.W."/>
            <person name="Choi I.-G."/>
        </authorList>
    </citation>
    <scope>NUCLEOTIDE SEQUENCE [LARGE SCALE GENOMIC DNA]</scope>
    <source>
        <strain evidence="1 2">KUC8140</strain>
    </source>
</reference>
<dbReference type="STRING" id="27342.A0A0H2S1P5"/>
<sequence length="276" mass="30454">MTTAKTSTTTLHLGGIPLTIYGLQELPKTPIAVEILFFLHGRMSERKSIDMFVRDVLPKLKRPTVIVTLDHRNHGERLVDLKANRGWNDSGVPKDTLENEDHAIDMPALYSGTAMDVSLLVTYLPLKLWPNSEHHVARFGCAGISLGGHSTWLVGAKDPRVSILVPIIGSPNPGQLLRHRAANTVPKPNLTEEVANAIEGVTDYDTSVWKNKHILALCGAIDPVVPPKESQTETYVERLKNAGIDVELIVEEGVGHTVSEKMLKELVLWLNSSRFD</sequence>
<dbReference type="Gene3D" id="3.40.50.1820">
    <property type="entry name" value="alpha/beta hydrolase"/>
    <property type="match status" value="1"/>
</dbReference>
<dbReference type="PANTHER" id="PTHR47381:SF3">
    <property type="entry name" value="ALPHA_BETA-HYDROLASES SUPERFAMILY PROTEIN"/>
    <property type="match status" value="1"/>
</dbReference>
<protein>
    <submittedName>
        <fullName evidence="1">Alpha/beta-hydrolase</fullName>
    </submittedName>
</protein>
<dbReference type="OrthoDB" id="2152248at2759"/>
<organism evidence="1 2">
    <name type="scientific">Schizopora paradoxa</name>
    <dbReference type="NCBI Taxonomy" id="27342"/>
    <lineage>
        <taxon>Eukaryota</taxon>
        <taxon>Fungi</taxon>
        <taxon>Dikarya</taxon>
        <taxon>Basidiomycota</taxon>
        <taxon>Agaricomycotina</taxon>
        <taxon>Agaricomycetes</taxon>
        <taxon>Hymenochaetales</taxon>
        <taxon>Schizoporaceae</taxon>
        <taxon>Schizopora</taxon>
    </lineage>
</organism>
<dbReference type="InParanoid" id="A0A0H2S1P5"/>
<dbReference type="Proteomes" id="UP000053477">
    <property type="component" value="Unassembled WGS sequence"/>
</dbReference>